<organism evidence="2 3">
    <name type="scientific">Amycolatopsis dendrobii</name>
    <dbReference type="NCBI Taxonomy" id="2760662"/>
    <lineage>
        <taxon>Bacteria</taxon>
        <taxon>Bacillati</taxon>
        <taxon>Actinomycetota</taxon>
        <taxon>Actinomycetes</taxon>
        <taxon>Pseudonocardiales</taxon>
        <taxon>Pseudonocardiaceae</taxon>
        <taxon>Amycolatopsis</taxon>
    </lineage>
</organism>
<proteinExistence type="predicted"/>
<protein>
    <recommendedName>
        <fullName evidence="4">ParB/Sulfiredoxin domain-containing protein</fullName>
    </recommendedName>
</protein>
<dbReference type="InterPro" id="IPR036086">
    <property type="entry name" value="ParB/Sulfiredoxin_sf"/>
</dbReference>
<keyword evidence="3" id="KW-1185">Reference proteome</keyword>
<reference evidence="2 3" key="1">
    <citation type="submission" date="2020-08" db="EMBL/GenBank/DDBJ databases">
        <title>Amycolatopsis sp. nov. DR6-1 isolated from Dendrobium heterocarpum.</title>
        <authorList>
            <person name="Tedsree N."/>
            <person name="Kuncharoen N."/>
            <person name="Likhitwitayawuid K."/>
            <person name="Tanasupawat S."/>
        </authorList>
    </citation>
    <scope>NUCLEOTIDE SEQUENCE [LARGE SCALE GENOMIC DNA]</scope>
    <source>
        <strain evidence="2 3">DR6-1</strain>
    </source>
</reference>
<dbReference type="Gene3D" id="3.90.1530.30">
    <property type="match status" value="1"/>
</dbReference>
<dbReference type="SUPFAM" id="SSF110849">
    <property type="entry name" value="ParB/Sulfiredoxin"/>
    <property type="match status" value="1"/>
</dbReference>
<dbReference type="Proteomes" id="UP000526734">
    <property type="component" value="Unassembled WGS sequence"/>
</dbReference>
<dbReference type="EMBL" id="JACGZW010000003">
    <property type="protein sequence ID" value="MBB1153467.1"/>
    <property type="molecule type" value="Genomic_DNA"/>
</dbReference>
<evidence type="ECO:0000313" key="3">
    <source>
        <dbReference type="Proteomes" id="UP000526734"/>
    </source>
</evidence>
<dbReference type="RefSeq" id="WP_182890588.1">
    <property type="nucleotide sequence ID" value="NZ_JACGZW010000003.1"/>
</dbReference>
<name>A0A7W3VVN1_9PSEU</name>
<accession>A0A7W3VVN1</accession>
<dbReference type="AlphaFoldDB" id="A0A7W3VVN1"/>
<evidence type="ECO:0008006" key="4">
    <source>
        <dbReference type="Google" id="ProtNLM"/>
    </source>
</evidence>
<feature type="region of interest" description="Disordered" evidence="1">
    <location>
        <begin position="194"/>
        <end position="225"/>
    </location>
</feature>
<evidence type="ECO:0000256" key="1">
    <source>
        <dbReference type="SAM" id="MobiDB-lite"/>
    </source>
</evidence>
<evidence type="ECO:0000313" key="2">
    <source>
        <dbReference type="EMBL" id="MBB1153467.1"/>
    </source>
</evidence>
<sequence>MTATVPGSLPDHVKIHPAAEIFPMMAADRLAELVQDIKENGLLESLTTDQDGALIDGRNRYLACAEAGVEPRYATYKGDPWRYVISANLHRRHLTDTQRAMVAGRLASRLPGRPSEKASYDAITETSPTRRDAADLLQVSPVAVQRARRVQAKGSEALNRMTEEGRVPLYTAVRVADLDADEQETFVKRIDRGIAPSQAVPTKTPPVETSAPSETPAKRRPRPKDARVIAADALDRIAVDMAGFDVALKQVEAVDPHSTVEERAAWVRSMTKGIQALTRVRKLIKETLDS</sequence>
<comment type="caution">
    <text evidence="2">The sequence shown here is derived from an EMBL/GenBank/DDBJ whole genome shotgun (WGS) entry which is preliminary data.</text>
</comment>
<dbReference type="Gene3D" id="1.10.10.2830">
    <property type="match status" value="1"/>
</dbReference>
<gene>
    <name evidence="2" type="ORF">H4281_10035</name>
</gene>